<dbReference type="RefSeq" id="WP_256376969.1">
    <property type="nucleotide sequence ID" value="NZ_FOHI01000003.1"/>
</dbReference>
<dbReference type="Proteomes" id="UP000183339">
    <property type="component" value="Unassembled WGS sequence"/>
</dbReference>
<evidence type="ECO:0000256" key="2">
    <source>
        <dbReference type="SAM" id="Phobius"/>
    </source>
</evidence>
<reference evidence="3 4" key="1">
    <citation type="submission" date="2016-10" db="EMBL/GenBank/DDBJ databases">
        <authorList>
            <person name="de Groot N.N."/>
        </authorList>
    </citation>
    <scope>NUCLEOTIDE SEQUENCE [LARGE SCALE GENOMIC DNA]</scope>
    <source>
        <strain evidence="3 4">Nl7</strain>
    </source>
</reference>
<sequence>MEVSNPDSPNWPGWARWGVVVLCLAVAIMLGLWLKELLGSDEPPPKRSLQQITLIKPPPPPPPPPEQKPPEPVVKEEVKLPDPAPEPMEKADEPPPGPDLGVDAEGTGDGDGFGLVGKKGGADLIGGARGNPWAWYDAIVNEAVNSAFQDALSREQALKDKTYRVVVKVWIDTHGKVARVALVDKTGNPRVDELLEDVLQSLKALREGPPADMPQPLKIRVTSRA</sequence>
<keyword evidence="2" id="KW-0812">Transmembrane</keyword>
<feature type="transmembrane region" description="Helical" evidence="2">
    <location>
        <begin position="14"/>
        <end position="34"/>
    </location>
</feature>
<evidence type="ECO:0000313" key="3">
    <source>
        <dbReference type="EMBL" id="SET09299.1"/>
    </source>
</evidence>
<proteinExistence type="predicted"/>
<feature type="region of interest" description="Disordered" evidence="1">
    <location>
        <begin position="41"/>
        <end position="107"/>
    </location>
</feature>
<dbReference type="SUPFAM" id="SSF74653">
    <property type="entry name" value="TolA/TonB C-terminal domain"/>
    <property type="match status" value="1"/>
</dbReference>
<feature type="compositionally biased region" description="Pro residues" evidence="1">
    <location>
        <begin position="56"/>
        <end position="72"/>
    </location>
</feature>
<name>A0A1I0BSJ6_9PROT</name>
<evidence type="ECO:0000256" key="1">
    <source>
        <dbReference type="SAM" id="MobiDB-lite"/>
    </source>
</evidence>
<keyword evidence="2" id="KW-0472">Membrane</keyword>
<dbReference type="Pfam" id="PF13103">
    <property type="entry name" value="TonB_2"/>
    <property type="match status" value="1"/>
</dbReference>
<organism evidence="3 4">
    <name type="scientific">Nitrosospira multiformis</name>
    <dbReference type="NCBI Taxonomy" id="1231"/>
    <lineage>
        <taxon>Bacteria</taxon>
        <taxon>Pseudomonadati</taxon>
        <taxon>Pseudomonadota</taxon>
        <taxon>Betaproteobacteria</taxon>
        <taxon>Nitrosomonadales</taxon>
        <taxon>Nitrosomonadaceae</taxon>
        <taxon>Nitrosospira</taxon>
    </lineage>
</organism>
<dbReference type="EMBL" id="FOHI01000003">
    <property type="protein sequence ID" value="SET09299.1"/>
    <property type="molecule type" value="Genomic_DNA"/>
</dbReference>
<keyword evidence="2" id="KW-1133">Transmembrane helix</keyword>
<feature type="region of interest" description="Disordered" evidence="1">
    <location>
        <begin position="206"/>
        <end position="225"/>
    </location>
</feature>
<dbReference type="AlphaFoldDB" id="A0A1I0BSJ6"/>
<accession>A0A1I0BSJ6</accession>
<protein>
    <submittedName>
        <fullName evidence="3">Outer membrane transport energization protein TonB</fullName>
    </submittedName>
</protein>
<gene>
    <name evidence="3" type="ORF">SAMN05216412_103109</name>
</gene>
<evidence type="ECO:0000313" key="4">
    <source>
        <dbReference type="Proteomes" id="UP000183339"/>
    </source>
</evidence>